<geneLocation type="plasmid" evidence="1 2">
    <name>pBVIE02</name>
</geneLocation>
<dbReference type="Proteomes" id="UP000002287">
    <property type="component" value="Plasmid pBVIE02"/>
</dbReference>
<dbReference type="HOGENOM" id="CLU_075253_0_0_4"/>
<accession>A4JV25</accession>
<name>A4JV25_BURVG</name>
<evidence type="ECO:0000313" key="1">
    <source>
        <dbReference type="EMBL" id="ABO60128.1"/>
    </source>
</evidence>
<dbReference type="EMBL" id="CP000618">
    <property type="protein sequence ID" value="ABO60128.1"/>
    <property type="molecule type" value="Genomic_DNA"/>
</dbReference>
<dbReference type="AlphaFoldDB" id="A4JV25"/>
<reference evidence="1 2" key="1">
    <citation type="submission" date="2007-03" db="EMBL/GenBank/DDBJ databases">
        <title>Complete sequence of plasmid pBVIE02 of Burkholderia vietnamiensis G4.</title>
        <authorList>
            <consortium name="US DOE Joint Genome Institute"/>
            <person name="Copeland A."/>
            <person name="Lucas S."/>
            <person name="Lapidus A."/>
            <person name="Barry K."/>
            <person name="Detter J.C."/>
            <person name="Glavina del Rio T."/>
            <person name="Hammon N."/>
            <person name="Israni S."/>
            <person name="Dalin E."/>
            <person name="Tice H."/>
            <person name="Pitluck S."/>
            <person name="Chain P."/>
            <person name="Malfatti S."/>
            <person name="Shin M."/>
            <person name="Vergez L."/>
            <person name="Schmutz J."/>
            <person name="Larimer F."/>
            <person name="Land M."/>
            <person name="Hauser L."/>
            <person name="Kyrpides N."/>
            <person name="Tiedje J."/>
            <person name="Richardson P."/>
        </authorList>
    </citation>
    <scope>NUCLEOTIDE SEQUENCE [LARGE SCALE GENOMIC DNA]</scope>
    <source>
        <strain evidence="2">G4 / LMG 22486</strain>
        <plasmid evidence="1 2">pBVIE02</plasmid>
    </source>
</reference>
<organism evidence="1 2">
    <name type="scientific">Burkholderia vietnamiensis (strain G4 / LMG 22486)</name>
    <name type="common">Burkholderia cepacia (strain R1808)</name>
    <dbReference type="NCBI Taxonomy" id="269482"/>
    <lineage>
        <taxon>Bacteria</taxon>
        <taxon>Pseudomonadati</taxon>
        <taxon>Pseudomonadota</taxon>
        <taxon>Betaproteobacteria</taxon>
        <taxon>Burkholderiales</taxon>
        <taxon>Burkholderiaceae</taxon>
        <taxon>Burkholderia</taxon>
        <taxon>Burkholderia cepacia complex</taxon>
    </lineage>
</organism>
<gene>
    <name evidence="1" type="ordered locus">Bcep1808_7249</name>
</gene>
<sequence>MKKEYELQTDVLETVVAGAPVTARHAALLTAFATRSDFRGARYVAMRDHWSARPARILDAEGREVADDYRAWVQQALDEHGGDAASVWHAYKHRRYLLTEVQSVQHFFAHDRGGEQDDFVQILVEEEQEFVERELFENESWSSAPTVDELREARSYGAHVERRLIGEPRYRLDRAIDLRAFNELADRTFADTHRRDGDRQLRVTNPDSGESKIVSVREFTPGYDTLRRHGRRFFDDWTESSAGRSGERICARWIFNPSDYGDRTSVRTLSVVPQWAHTRKIAAVRGTAKLDVYGLYGRLNQFDKRIGMPFAWYFYGLHGNLVLPAHIERVIEGAEAGLIVLPEHDYQVLRRWSAAPYGF</sequence>
<protein>
    <submittedName>
        <fullName evidence="1">Uncharacterized protein</fullName>
    </submittedName>
</protein>
<keyword evidence="1" id="KW-0614">Plasmid</keyword>
<evidence type="ECO:0000313" key="2">
    <source>
        <dbReference type="Proteomes" id="UP000002287"/>
    </source>
</evidence>
<proteinExistence type="predicted"/>
<dbReference type="KEGG" id="bvi:Bcep1808_7249"/>